<evidence type="ECO:0000313" key="3">
    <source>
        <dbReference type="Proteomes" id="UP000256869"/>
    </source>
</evidence>
<name>A0A3D9IT78_9BACL</name>
<proteinExistence type="predicted"/>
<gene>
    <name evidence="2" type="ORF">DFP95_102392</name>
</gene>
<comment type="caution">
    <text evidence="2">The sequence shown here is derived from an EMBL/GenBank/DDBJ whole genome shotgun (WGS) entry which is preliminary data.</text>
</comment>
<dbReference type="AlphaFoldDB" id="A0A3D9IT78"/>
<evidence type="ECO:0000256" key="1">
    <source>
        <dbReference type="SAM" id="MobiDB-lite"/>
    </source>
</evidence>
<organism evidence="2 3">
    <name type="scientific">Cohnella lupini</name>
    <dbReference type="NCBI Taxonomy" id="1294267"/>
    <lineage>
        <taxon>Bacteria</taxon>
        <taxon>Bacillati</taxon>
        <taxon>Bacillota</taxon>
        <taxon>Bacilli</taxon>
        <taxon>Bacillales</taxon>
        <taxon>Paenibacillaceae</taxon>
        <taxon>Cohnella</taxon>
    </lineage>
</organism>
<dbReference type="EMBL" id="QRDY01000002">
    <property type="protein sequence ID" value="RED64970.1"/>
    <property type="molecule type" value="Genomic_DNA"/>
</dbReference>
<dbReference type="Proteomes" id="UP000256869">
    <property type="component" value="Unassembled WGS sequence"/>
</dbReference>
<protein>
    <submittedName>
        <fullName evidence="2">Uncharacterized protein</fullName>
    </submittedName>
</protein>
<sequence length="108" mass="11443">MKLINSDFNRMKPEMKSLSSHLRGNGLAMWTKGQTRLAVIMIILVSLLAACGNNNEKPSASPSASGTGAPASGEASESASEAADSKPIKFTFFDQNVGDAFNNPVLRK</sequence>
<feature type="region of interest" description="Disordered" evidence="1">
    <location>
        <begin position="55"/>
        <end position="82"/>
    </location>
</feature>
<keyword evidence="3" id="KW-1185">Reference proteome</keyword>
<accession>A0A3D9IT78</accession>
<reference evidence="2 3" key="1">
    <citation type="submission" date="2018-07" db="EMBL/GenBank/DDBJ databases">
        <title>Genomic Encyclopedia of Type Strains, Phase III (KMG-III): the genomes of soil and plant-associated and newly described type strains.</title>
        <authorList>
            <person name="Whitman W."/>
        </authorList>
    </citation>
    <scope>NUCLEOTIDE SEQUENCE [LARGE SCALE GENOMIC DNA]</scope>
    <source>
        <strain evidence="2 3">CECT 8236</strain>
    </source>
</reference>
<evidence type="ECO:0000313" key="2">
    <source>
        <dbReference type="EMBL" id="RED64970.1"/>
    </source>
</evidence>
<feature type="compositionally biased region" description="Low complexity" evidence="1">
    <location>
        <begin position="58"/>
        <end position="82"/>
    </location>
</feature>